<feature type="compositionally biased region" description="Polar residues" evidence="1">
    <location>
        <begin position="38"/>
        <end position="48"/>
    </location>
</feature>
<gene>
    <name evidence="2" type="ORF">CSAL01_08170</name>
</gene>
<feature type="compositionally biased region" description="Basic residues" evidence="1">
    <location>
        <begin position="24"/>
        <end position="36"/>
    </location>
</feature>
<comment type="caution">
    <text evidence="2">The sequence shown here is derived from an EMBL/GenBank/DDBJ whole genome shotgun (WGS) entry which is preliminary data.</text>
</comment>
<evidence type="ECO:0000313" key="3">
    <source>
        <dbReference type="Proteomes" id="UP000070121"/>
    </source>
</evidence>
<sequence>MLAADKHKGNGFLHIPFTRSTSKNLRHITPAHRRQSAIRPTTKSTSLSPRPHVVRDANTGLETTAPTIESKRPSPVVTSTSHKERLFSPHQLTIGDS</sequence>
<reference evidence="2 3" key="1">
    <citation type="submission" date="2014-02" db="EMBL/GenBank/DDBJ databases">
        <title>The genome sequence of Colletotrichum salicis CBS 607.94.</title>
        <authorList>
            <person name="Baroncelli R."/>
            <person name="Thon M.R."/>
        </authorList>
    </citation>
    <scope>NUCLEOTIDE SEQUENCE [LARGE SCALE GENOMIC DNA]</scope>
    <source>
        <strain evidence="2 3">CBS 607.94</strain>
    </source>
</reference>
<accession>A0A135URW5</accession>
<organism evidence="2 3">
    <name type="scientific">Colletotrichum salicis</name>
    <dbReference type="NCBI Taxonomy" id="1209931"/>
    <lineage>
        <taxon>Eukaryota</taxon>
        <taxon>Fungi</taxon>
        <taxon>Dikarya</taxon>
        <taxon>Ascomycota</taxon>
        <taxon>Pezizomycotina</taxon>
        <taxon>Sordariomycetes</taxon>
        <taxon>Hypocreomycetidae</taxon>
        <taxon>Glomerellales</taxon>
        <taxon>Glomerellaceae</taxon>
        <taxon>Colletotrichum</taxon>
        <taxon>Colletotrichum acutatum species complex</taxon>
    </lineage>
</organism>
<evidence type="ECO:0000313" key="2">
    <source>
        <dbReference type="EMBL" id="KXH63131.1"/>
    </source>
</evidence>
<feature type="region of interest" description="Disordered" evidence="1">
    <location>
        <begin position="23"/>
        <end position="97"/>
    </location>
</feature>
<keyword evidence="3" id="KW-1185">Reference proteome</keyword>
<protein>
    <submittedName>
        <fullName evidence="2">Uncharacterized protein</fullName>
    </submittedName>
</protein>
<dbReference type="Proteomes" id="UP000070121">
    <property type="component" value="Unassembled WGS sequence"/>
</dbReference>
<dbReference type="AlphaFoldDB" id="A0A135URW5"/>
<name>A0A135URW5_9PEZI</name>
<evidence type="ECO:0000256" key="1">
    <source>
        <dbReference type="SAM" id="MobiDB-lite"/>
    </source>
</evidence>
<proteinExistence type="predicted"/>
<dbReference type="OrthoDB" id="4817628at2759"/>
<dbReference type="EMBL" id="JFFI01001112">
    <property type="protein sequence ID" value="KXH63131.1"/>
    <property type="molecule type" value="Genomic_DNA"/>
</dbReference>